<feature type="region of interest" description="Disordered" evidence="2">
    <location>
        <begin position="483"/>
        <end position="503"/>
    </location>
</feature>
<reference evidence="4" key="1">
    <citation type="submission" date="2021-03" db="EMBL/GenBank/DDBJ databases">
        <title>Chromosome level genome of the anhydrobiotic midge Polypedilum vanderplanki.</title>
        <authorList>
            <person name="Yoshida Y."/>
            <person name="Kikawada T."/>
            <person name="Gusev O."/>
        </authorList>
    </citation>
    <scope>NUCLEOTIDE SEQUENCE</scope>
    <source>
        <strain evidence="4">NIAS01</strain>
        <tissue evidence="4">Whole body or cell culture</tissue>
    </source>
</reference>
<feature type="region of interest" description="Disordered" evidence="2">
    <location>
        <begin position="193"/>
        <end position="223"/>
    </location>
</feature>
<dbReference type="InterPro" id="IPR056565">
    <property type="entry name" value="Fn3_ATF7IP"/>
</dbReference>
<dbReference type="Proteomes" id="UP001107558">
    <property type="component" value="Chromosome 2"/>
</dbReference>
<feature type="region of interest" description="Disordered" evidence="2">
    <location>
        <begin position="153"/>
        <end position="174"/>
    </location>
</feature>
<dbReference type="InterPro" id="IPR013783">
    <property type="entry name" value="Ig-like_fold"/>
</dbReference>
<dbReference type="Gene3D" id="2.60.40.10">
    <property type="entry name" value="Immunoglobulins"/>
    <property type="match status" value="1"/>
</dbReference>
<sequence>MSEVETKELDSIADVVSSVASTNDEFFDAVADDDDVNKISSENGKKENEEEDEEDILKKLEEAISESDVQTNNGDIQNNPVNSESLEGDELSHSDKEFLDLMNEKSEDELLKDLDQQNEIANEIEELVNSAKEQNDNEEESSDMLLLTIKDHETVSNQNENANVNETKIDEINNHTDNVEKNENLLFLCKEQSQDETTQNESSNEDSNIENEPIKLNDQQSTERIITDTSEITSIASDDENKQNDDVSVNENEQLKEEVIESTNEKTHSNDDGKMMIDENLNLEKNEDIEMLEDNLTNESHSKESELTSCDVKDDDKIVTETAEKNEFNEKLEKEEEEEERETLKTTEPEPIKLNFLTKFATSVGKISRAELEEIVLQKTTEALIYRTKYTEYRNKCEKQDEIIENLNTKIATLHKQYNDLDMIHKRIMKDLKERPDQPVAPVKITRAVGLQVYPPSSSNNNKNKMIGTATAVSSPQNAVKSTPLITTNNKRPGDALNETEAKKKRPTKMLTPLRPPLSEKAKANLGLEEASIEQTIVRNLKKNDLNNSTNPQITIRPVNNSPRPANGTLTKTTFNREKNMNSQSIDLTDEDDAPITNPPALVAIQRNNPMQSRTIKSPQMPIVRTPDMINRGLMGRTNFMIHPAPLPMPPAQTTLPGYKKIPPRPTIKINNVKNGIIVSWTVDSLSAEHEKIANYQIYAYEETRAQPTTENWKHVGDVKALLLPMAVTLTQFQEGQKYFFAVRAVDIYNRVGQFSQPKTWN</sequence>
<evidence type="ECO:0000256" key="2">
    <source>
        <dbReference type="SAM" id="MobiDB-lite"/>
    </source>
</evidence>
<keyword evidence="1" id="KW-0175">Coiled coil</keyword>
<feature type="coiled-coil region" evidence="1">
    <location>
        <begin position="107"/>
        <end position="141"/>
    </location>
</feature>
<evidence type="ECO:0000256" key="1">
    <source>
        <dbReference type="SAM" id="Coils"/>
    </source>
</evidence>
<feature type="compositionally biased region" description="Polar residues" evidence="2">
    <location>
        <begin position="546"/>
        <end position="566"/>
    </location>
</feature>
<feature type="compositionally biased region" description="Polar residues" evidence="2">
    <location>
        <begin position="67"/>
        <end position="85"/>
    </location>
</feature>
<accession>A0A9J6CCI0</accession>
<dbReference type="AlphaFoldDB" id="A0A9J6CCI0"/>
<evidence type="ECO:0000313" key="5">
    <source>
        <dbReference type="Proteomes" id="UP001107558"/>
    </source>
</evidence>
<feature type="region of interest" description="Disordered" evidence="2">
    <location>
        <begin position="323"/>
        <end position="346"/>
    </location>
</feature>
<dbReference type="OrthoDB" id="2434995at2759"/>
<feature type="compositionally biased region" description="Basic and acidic residues" evidence="2">
    <location>
        <begin position="323"/>
        <end position="334"/>
    </location>
</feature>
<feature type="coiled-coil region" evidence="1">
    <location>
        <begin position="390"/>
        <end position="417"/>
    </location>
</feature>
<dbReference type="SUPFAM" id="SSF49265">
    <property type="entry name" value="Fibronectin type III"/>
    <property type="match status" value="1"/>
</dbReference>
<proteinExistence type="predicted"/>
<dbReference type="PANTHER" id="PTHR23210:SF26">
    <property type="entry name" value="ACTIVATING TRANSCRIPTION FACTOR 7-INTERACTING PROTEIN 1"/>
    <property type="match status" value="1"/>
</dbReference>
<comment type="caution">
    <text evidence="4">The sequence shown here is derived from an EMBL/GenBank/DDBJ whole genome shotgun (WGS) entry which is preliminary data.</text>
</comment>
<dbReference type="EMBL" id="JADBJN010000002">
    <property type="protein sequence ID" value="KAG5679459.1"/>
    <property type="molecule type" value="Genomic_DNA"/>
</dbReference>
<dbReference type="InterPro" id="IPR026085">
    <property type="entry name" value="ATF7-int"/>
</dbReference>
<feature type="domain" description="Fibronectin type-III" evidence="3">
    <location>
        <begin position="662"/>
        <end position="762"/>
    </location>
</feature>
<dbReference type="PROSITE" id="PS50853">
    <property type="entry name" value="FN3"/>
    <property type="match status" value="1"/>
</dbReference>
<dbReference type="Pfam" id="PF16794">
    <property type="entry name" value="fn3_4"/>
    <property type="match status" value="1"/>
</dbReference>
<dbReference type="GO" id="GO:0006355">
    <property type="term" value="P:regulation of DNA-templated transcription"/>
    <property type="evidence" value="ECO:0007669"/>
    <property type="project" value="TreeGrafter"/>
</dbReference>
<organism evidence="4 5">
    <name type="scientific">Polypedilum vanderplanki</name>
    <name type="common">Sleeping chironomid midge</name>
    <dbReference type="NCBI Taxonomy" id="319348"/>
    <lineage>
        <taxon>Eukaryota</taxon>
        <taxon>Metazoa</taxon>
        <taxon>Ecdysozoa</taxon>
        <taxon>Arthropoda</taxon>
        <taxon>Hexapoda</taxon>
        <taxon>Insecta</taxon>
        <taxon>Pterygota</taxon>
        <taxon>Neoptera</taxon>
        <taxon>Endopterygota</taxon>
        <taxon>Diptera</taxon>
        <taxon>Nematocera</taxon>
        <taxon>Chironomoidea</taxon>
        <taxon>Chironomidae</taxon>
        <taxon>Chironominae</taxon>
        <taxon>Polypedilum</taxon>
        <taxon>Polypedilum</taxon>
    </lineage>
</organism>
<feature type="region of interest" description="Disordered" evidence="2">
    <location>
        <begin position="544"/>
        <end position="566"/>
    </location>
</feature>
<dbReference type="CDD" id="cd00063">
    <property type="entry name" value="FN3"/>
    <property type="match status" value="1"/>
</dbReference>
<feature type="compositionally biased region" description="Polar residues" evidence="2">
    <location>
        <begin position="155"/>
        <end position="166"/>
    </location>
</feature>
<protein>
    <recommendedName>
        <fullName evidence="3">Fibronectin type-III domain-containing protein</fullName>
    </recommendedName>
</protein>
<gene>
    <name evidence="4" type="ORF">PVAND_009024</name>
</gene>
<dbReference type="InterPro" id="IPR036116">
    <property type="entry name" value="FN3_sf"/>
</dbReference>
<dbReference type="GO" id="GO:0005634">
    <property type="term" value="C:nucleus"/>
    <property type="evidence" value="ECO:0007669"/>
    <property type="project" value="TreeGrafter"/>
</dbReference>
<evidence type="ECO:0000259" key="3">
    <source>
        <dbReference type="PROSITE" id="PS50853"/>
    </source>
</evidence>
<dbReference type="GO" id="GO:0005667">
    <property type="term" value="C:transcription regulator complex"/>
    <property type="evidence" value="ECO:0007669"/>
    <property type="project" value="TreeGrafter"/>
</dbReference>
<dbReference type="PANTHER" id="PTHR23210">
    <property type="entry name" value="ACTIVATING TRANSCRIPTION FACTOR 7 INTERACTING PROTEIN"/>
    <property type="match status" value="1"/>
</dbReference>
<dbReference type="GO" id="GO:0003712">
    <property type="term" value="F:transcription coregulator activity"/>
    <property type="evidence" value="ECO:0007669"/>
    <property type="project" value="TreeGrafter"/>
</dbReference>
<keyword evidence="5" id="KW-1185">Reference proteome</keyword>
<dbReference type="InterPro" id="IPR003961">
    <property type="entry name" value="FN3_dom"/>
</dbReference>
<feature type="region of interest" description="Disordered" evidence="2">
    <location>
        <begin position="28"/>
        <end position="92"/>
    </location>
</feature>
<evidence type="ECO:0000313" key="4">
    <source>
        <dbReference type="EMBL" id="KAG5679459.1"/>
    </source>
</evidence>
<name>A0A9J6CCI0_POLVA</name>